<protein>
    <submittedName>
        <fullName evidence="1">Uncharacterized protein</fullName>
    </submittedName>
</protein>
<evidence type="ECO:0000313" key="1">
    <source>
        <dbReference type="EMBL" id="CAJ2670912.1"/>
    </source>
</evidence>
<comment type="caution">
    <text evidence="1">The sequence shown here is derived from an EMBL/GenBank/DDBJ whole genome shotgun (WGS) entry which is preliminary data.</text>
</comment>
<organism evidence="1 2">
    <name type="scientific">Trifolium pratense</name>
    <name type="common">Red clover</name>
    <dbReference type="NCBI Taxonomy" id="57577"/>
    <lineage>
        <taxon>Eukaryota</taxon>
        <taxon>Viridiplantae</taxon>
        <taxon>Streptophyta</taxon>
        <taxon>Embryophyta</taxon>
        <taxon>Tracheophyta</taxon>
        <taxon>Spermatophyta</taxon>
        <taxon>Magnoliopsida</taxon>
        <taxon>eudicotyledons</taxon>
        <taxon>Gunneridae</taxon>
        <taxon>Pentapetalae</taxon>
        <taxon>rosids</taxon>
        <taxon>fabids</taxon>
        <taxon>Fabales</taxon>
        <taxon>Fabaceae</taxon>
        <taxon>Papilionoideae</taxon>
        <taxon>50 kb inversion clade</taxon>
        <taxon>NPAAA clade</taxon>
        <taxon>Hologalegina</taxon>
        <taxon>IRL clade</taxon>
        <taxon>Trifolieae</taxon>
        <taxon>Trifolium</taxon>
    </lineage>
</organism>
<reference evidence="1" key="1">
    <citation type="submission" date="2023-10" db="EMBL/GenBank/DDBJ databases">
        <authorList>
            <person name="Rodriguez Cubillos JULIANA M."/>
            <person name="De Vega J."/>
        </authorList>
    </citation>
    <scope>NUCLEOTIDE SEQUENCE</scope>
</reference>
<proteinExistence type="predicted"/>
<sequence>MIIILEGFYLTQTVHNFFYYKMIQPFSIGYIQMRKNMAAIIKFVYAIILFISLLFVVTEAFQEDILNKNCTNVFEYQYPCVGAAHIVCIDGHCYCCGA</sequence>
<gene>
    <name evidence="1" type="ORF">MILVUS5_LOCUS34878</name>
</gene>
<dbReference type="EMBL" id="CASHSV030000615">
    <property type="protein sequence ID" value="CAJ2670912.1"/>
    <property type="molecule type" value="Genomic_DNA"/>
</dbReference>
<name>A0ACB0LMX3_TRIPR</name>
<keyword evidence="2" id="KW-1185">Reference proteome</keyword>
<evidence type="ECO:0000313" key="2">
    <source>
        <dbReference type="Proteomes" id="UP001177021"/>
    </source>
</evidence>
<accession>A0ACB0LMX3</accession>
<dbReference type="Proteomes" id="UP001177021">
    <property type="component" value="Unassembled WGS sequence"/>
</dbReference>